<keyword evidence="1" id="KW-1133">Transmembrane helix</keyword>
<comment type="caution">
    <text evidence="2">The sequence shown here is derived from an EMBL/GenBank/DDBJ whole genome shotgun (WGS) entry which is preliminary data.</text>
</comment>
<gene>
    <name evidence="2" type="ORF">GCM10023196_103500</name>
</gene>
<dbReference type="Proteomes" id="UP001501442">
    <property type="component" value="Unassembled WGS sequence"/>
</dbReference>
<evidence type="ECO:0000256" key="1">
    <source>
        <dbReference type="SAM" id="Phobius"/>
    </source>
</evidence>
<evidence type="ECO:0000313" key="2">
    <source>
        <dbReference type="EMBL" id="GAA4639942.1"/>
    </source>
</evidence>
<keyword evidence="1" id="KW-0812">Transmembrane</keyword>
<name>A0ABP8UXN0_9ACTN</name>
<accession>A0ABP8UXN0</accession>
<sequence length="230" mass="24542">MDEIDLLARIGTDVPPLADKARARTRAQILARADRAAADRPNGVDAGRSARFPRARRRMAFRLGLGTIAAAAAAIAVGLPLTNTTPAYAVTKHSDGTVEVVIRQFLYPKKLEATLRENGLRAVVDYVPLGQVCLEPRGLMVPQDTMKVVPLPAARKPANKNTVLRLSPAGLKADETLVIEASFDKSHPDKSSIFRIAVFRGAVAACKPTSTARPAPIMDGPNGPITTPPK</sequence>
<proteinExistence type="predicted"/>
<keyword evidence="1" id="KW-0472">Membrane</keyword>
<protein>
    <submittedName>
        <fullName evidence="2">Uncharacterized protein</fullName>
    </submittedName>
</protein>
<organism evidence="2 3">
    <name type="scientific">Actinoallomurus vinaceus</name>
    <dbReference type="NCBI Taxonomy" id="1080074"/>
    <lineage>
        <taxon>Bacteria</taxon>
        <taxon>Bacillati</taxon>
        <taxon>Actinomycetota</taxon>
        <taxon>Actinomycetes</taxon>
        <taxon>Streptosporangiales</taxon>
        <taxon>Thermomonosporaceae</taxon>
        <taxon>Actinoallomurus</taxon>
    </lineage>
</organism>
<evidence type="ECO:0000313" key="3">
    <source>
        <dbReference type="Proteomes" id="UP001501442"/>
    </source>
</evidence>
<reference evidence="3" key="1">
    <citation type="journal article" date="2019" name="Int. J. Syst. Evol. Microbiol.">
        <title>The Global Catalogue of Microorganisms (GCM) 10K type strain sequencing project: providing services to taxonomists for standard genome sequencing and annotation.</title>
        <authorList>
            <consortium name="The Broad Institute Genomics Platform"/>
            <consortium name="The Broad Institute Genome Sequencing Center for Infectious Disease"/>
            <person name="Wu L."/>
            <person name="Ma J."/>
        </authorList>
    </citation>
    <scope>NUCLEOTIDE SEQUENCE [LARGE SCALE GENOMIC DNA]</scope>
    <source>
        <strain evidence="3">JCM 17939</strain>
    </source>
</reference>
<keyword evidence="3" id="KW-1185">Reference proteome</keyword>
<dbReference type="EMBL" id="BAABHK010000030">
    <property type="protein sequence ID" value="GAA4639942.1"/>
    <property type="molecule type" value="Genomic_DNA"/>
</dbReference>
<feature type="transmembrane region" description="Helical" evidence="1">
    <location>
        <begin position="60"/>
        <end position="81"/>
    </location>
</feature>